<feature type="transmembrane region" description="Helical" evidence="1">
    <location>
        <begin position="6"/>
        <end position="25"/>
    </location>
</feature>
<keyword evidence="1" id="KW-0812">Transmembrane</keyword>
<gene>
    <name evidence="3" type="ORF">DLM86_20845</name>
</gene>
<comment type="caution">
    <text evidence="3">The sequence shown here is derived from an EMBL/GenBank/DDBJ whole genome shotgun (WGS) entry which is preliminary data.</text>
</comment>
<organism evidence="3 4">
    <name type="scientific">Paenibacillus flagellatus</name>
    <dbReference type="NCBI Taxonomy" id="2211139"/>
    <lineage>
        <taxon>Bacteria</taxon>
        <taxon>Bacillati</taxon>
        <taxon>Bacillota</taxon>
        <taxon>Bacilli</taxon>
        <taxon>Bacillales</taxon>
        <taxon>Paenibacillaceae</taxon>
        <taxon>Paenibacillus</taxon>
    </lineage>
</organism>
<dbReference type="InterPro" id="IPR051918">
    <property type="entry name" value="STPP_CPPED1"/>
</dbReference>
<evidence type="ECO:0000259" key="2">
    <source>
        <dbReference type="Pfam" id="PF00149"/>
    </source>
</evidence>
<proteinExistence type="predicted"/>
<name>A0A2V5K0B7_9BACL</name>
<protein>
    <submittedName>
        <fullName evidence="3">Phosphohydrolase</fullName>
    </submittedName>
</protein>
<dbReference type="AlphaFoldDB" id="A0A2V5K0B7"/>
<dbReference type="Gene3D" id="3.60.21.10">
    <property type="match status" value="1"/>
</dbReference>
<dbReference type="OrthoDB" id="1645838at2"/>
<accession>A0A2V5K0B7</accession>
<dbReference type="SUPFAM" id="SSF56300">
    <property type="entry name" value="Metallo-dependent phosphatases"/>
    <property type="match status" value="1"/>
</dbReference>
<dbReference type="Proteomes" id="UP000247476">
    <property type="component" value="Unassembled WGS sequence"/>
</dbReference>
<keyword evidence="4" id="KW-1185">Reference proteome</keyword>
<keyword evidence="3" id="KW-0378">Hydrolase</keyword>
<evidence type="ECO:0000313" key="4">
    <source>
        <dbReference type="Proteomes" id="UP000247476"/>
    </source>
</evidence>
<sequence length="353" mass="39214">MGRRAFLRWLAGVAAAAGAAWLGLWKWENRQGGRVAQDAGIALHPPTDVSANDGALLSFFILSDLHVNAGFRTPGDRLRKALADIETFGSKAEAIVVTGDATESATEKDYAELRSILDDFKRLPPIYANMGNHEYYSIWINENGGWSKETAPNGKSDAMSREAFLSFFGLKKPYHDVWLKGHHIVLLSQETYVQEKPEVSEGAWYSDEQMDWFRRAMAEPAGGKPVFVMIHQPLPPAGRDGGAHQLIRAIEFRDILKPYPNVFVFWGHNHLAFDSGTHYVRETFHGFNNSSVGKARSRQPQSSAPQAANADIAQGLFVEVYADKVRVRGREFADRTWVAGADWTIPLEAGNGE</sequence>
<dbReference type="InterPro" id="IPR004843">
    <property type="entry name" value="Calcineurin-like_PHP"/>
</dbReference>
<reference evidence="3 4" key="1">
    <citation type="submission" date="2018-05" db="EMBL/GenBank/DDBJ databases">
        <title>Paenibacillus flagellatus sp. nov., isolated from selenium mineral soil.</title>
        <authorList>
            <person name="Dai X."/>
        </authorList>
    </citation>
    <scope>NUCLEOTIDE SEQUENCE [LARGE SCALE GENOMIC DNA]</scope>
    <source>
        <strain evidence="3 4">DXL2</strain>
    </source>
</reference>
<evidence type="ECO:0000313" key="3">
    <source>
        <dbReference type="EMBL" id="PYI52619.1"/>
    </source>
</evidence>
<keyword evidence="1" id="KW-1133">Transmembrane helix</keyword>
<feature type="domain" description="Calcineurin-like phosphoesterase" evidence="2">
    <location>
        <begin position="59"/>
        <end position="270"/>
    </location>
</feature>
<dbReference type="InterPro" id="IPR029052">
    <property type="entry name" value="Metallo-depent_PP-like"/>
</dbReference>
<dbReference type="PANTHER" id="PTHR43143">
    <property type="entry name" value="METALLOPHOSPHOESTERASE, CALCINEURIN SUPERFAMILY"/>
    <property type="match status" value="1"/>
</dbReference>
<dbReference type="Pfam" id="PF00149">
    <property type="entry name" value="Metallophos"/>
    <property type="match status" value="1"/>
</dbReference>
<dbReference type="EMBL" id="QJVJ01000009">
    <property type="protein sequence ID" value="PYI52619.1"/>
    <property type="molecule type" value="Genomic_DNA"/>
</dbReference>
<keyword evidence="1" id="KW-0472">Membrane</keyword>
<dbReference type="PANTHER" id="PTHR43143:SF1">
    <property type="entry name" value="SERINE_THREONINE-PROTEIN PHOSPHATASE CPPED1"/>
    <property type="match status" value="1"/>
</dbReference>
<dbReference type="GO" id="GO:0016787">
    <property type="term" value="F:hydrolase activity"/>
    <property type="evidence" value="ECO:0007669"/>
    <property type="project" value="UniProtKB-KW"/>
</dbReference>
<evidence type="ECO:0000256" key="1">
    <source>
        <dbReference type="SAM" id="Phobius"/>
    </source>
</evidence>